<organism evidence="2 3">
    <name type="scientific">Clostridium magnum DSM 2767</name>
    <dbReference type="NCBI Taxonomy" id="1121326"/>
    <lineage>
        <taxon>Bacteria</taxon>
        <taxon>Bacillati</taxon>
        <taxon>Bacillota</taxon>
        <taxon>Clostridia</taxon>
        <taxon>Eubacteriales</taxon>
        <taxon>Clostridiaceae</taxon>
        <taxon>Clostridium</taxon>
    </lineage>
</organism>
<dbReference type="Proteomes" id="UP000076603">
    <property type="component" value="Unassembled WGS sequence"/>
</dbReference>
<accession>A0A161X5U4</accession>
<dbReference type="EMBL" id="LWAE01000009">
    <property type="protein sequence ID" value="KZL89346.1"/>
    <property type="molecule type" value="Genomic_DNA"/>
</dbReference>
<feature type="transmembrane region" description="Helical" evidence="1">
    <location>
        <begin position="26"/>
        <end position="46"/>
    </location>
</feature>
<name>A0A161X5U4_9CLOT</name>
<evidence type="ECO:0000313" key="2">
    <source>
        <dbReference type="EMBL" id="KZL89346.1"/>
    </source>
</evidence>
<sequence length="80" mass="9091">MAYTRLFSCNSWINGSKLSFWKIYQIIIRVIFVIGLMIDAVGYLPLIYGNSLIIFTVASTIVGIGFGFIMTAILVMYKLW</sequence>
<comment type="caution">
    <text evidence="2">The sequence shown here is derived from an EMBL/GenBank/DDBJ whole genome shotgun (WGS) entry which is preliminary data.</text>
</comment>
<evidence type="ECO:0000313" key="3">
    <source>
        <dbReference type="Proteomes" id="UP000076603"/>
    </source>
</evidence>
<gene>
    <name evidence="2" type="ORF">CLMAG_52500</name>
</gene>
<proteinExistence type="predicted"/>
<dbReference type="STRING" id="1121326.CLMAG_52500"/>
<dbReference type="PATRIC" id="fig|1121326.3.peg.5308"/>
<dbReference type="AlphaFoldDB" id="A0A161X5U4"/>
<protein>
    <submittedName>
        <fullName evidence="2">Uncharacterized protein</fullName>
    </submittedName>
</protein>
<keyword evidence="1" id="KW-1133">Transmembrane helix</keyword>
<reference evidence="2 3" key="1">
    <citation type="submission" date="2016-04" db="EMBL/GenBank/DDBJ databases">
        <title>Genome sequence of Clostridium magnum DSM 2767.</title>
        <authorList>
            <person name="Poehlein A."/>
            <person name="Uhlig R."/>
            <person name="Fischer R."/>
            <person name="Bahl H."/>
            <person name="Daniel R."/>
        </authorList>
    </citation>
    <scope>NUCLEOTIDE SEQUENCE [LARGE SCALE GENOMIC DNA]</scope>
    <source>
        <strain evidence="2 3">DSM 2767</strain>
    </source>
</reference>
<evidence type="ECO:0000256" key="1">
    <source>
        <dbReference type="SAM" id="Phobius"/>
    </source>
</evidence>
<dbReference type="RefSeq" id="WP_066629177.1">
    <property type="nucleotide sequence ID" value="NZ_FQXL01000045.1"/>
</dbReference>
<keyword evidence="3" id="KW-1185">Reference proteome</keyword>
<keyword evidence="1" id="KW-0812">Transmembrane</keyword>
<feature type="transmembrane region" description="Helical" evidence="1">
    <location>
        <begin position="52"/>
        <end position="77"/>
    </location>
</feature>
<keyword evidence="1" id="KW-0472">Membrane</keyword>